<dbReference type="InterPro" id="IPR036388">
    <property type="entry name" value="WH-like_DNA-bd_sf"/>
</dbReference>
<evidence type="ECO:0000256" key="3">
    <source>
        <dbReference type="ARBA" id="ARBA00023163"/>
    </source>
</evidence>
<sequence length="273" mass="29890">MPKTASPTPDDNKKNKYSVPAVEKALDVLEHLSDRAVPLTQSQIARALGRQPGEIFRMLTCLESRGYLRRDPVNGGYSLTLKLFELSRAHSPHDKLLQTAQPLMRELADTIGESCHLCVLHRGQVMVLAQEQSPQPFRLSVEAGSLHSPVLTTSGRVLLAHLPAAERDTLLNQRADFVSMPSAGRRQFLAQLEVIRDRGYEYADGEKFVGGLDLGVPVGTPHSQTQAALTVATLKRRDGPDLLEALPRLTRCAQDIAHQAGLLMHETAGELSA</sequence>
<proteinExistence type="predicted"/>
<dbReference type="PANTHER" id="PTHR30136">
    <property type="entry name" value="HELIX-TURN-HELIX TRANSCRIPTIONAL REGULATOR, ICLR FAMILY"/>
    <property type="match status" value="1"/>
</dbReference>
<dbReference type="PROSITE" id="PS51077">
    <property type="entry name" value="HTH_ICLR"/>
    <property type="match status" value="1"/>
</dbReference>
<reference evidence="6 7" key="1">
    <citation type="submission" date="2017-05" db="EMBL/GenBank/DDBJ databases">
        <title>Complete and WGS of Bordetella genogroups.</title>
        <authorList>
            <person name="Spilker T."/>
            <person name="LiPuma J."/>
        </authorList>
    </citation>
    <scope>NUCLEOTIDE SEQUENCE [LARGE SCALE GENOMIC DNA]</scope>
    <source>
        <strain evidence="6 7">AU9919</strain>
    </source>
</reference>
<gene>
    <name evidence="6" type="ORF">CAL20_22215</name>
</gene>
<dbReference type="SUPFAM" id="SSF55781">
    <property type="entry name" value="GAF domain-like"/>
    <property type="match status" value="1"/>
</dbReference>
<keyword evidence="1" id="KW-0805">Transcription regulation</keyword>
<dbReference type="PROSITE" id="PS51078">
    <property type="entry name" value="ICLR_ED"/>
    <property type="match status" value="1"/>
</dbReference>
<protein>
    <recommendedName>
        <fullName evidence="8">IclR family transcriptional regulator</fullName>
    </recommendedName>
</protein>
<keyword evidence="3" id="KW-0804">Transcription</keyword>
<dbReference type="GO" id="GO:0003677">
    <property type="term" value="F:DNA binding"/>
    <property type="evidence" value="ECO:0007669"/>
    <property type="project" value="UniProtKB-KW"/>
</dbReference>
<dbReference type="InterPro" id="IPR014757">
    <property type="entry name" value="Tscrpt_reg_IclR_C"/>
</dbReference>
<evidence type="ECO:0000256" key="1">
    <source>
        <dbReference type="ARBA" id="ARBA00023015"/>
    </source>
</evidence>
<dbReference type="InterPro" id="IPR005471">
    <property type="entry name" value="Tscrpt_reg_IclR_N"/>
</dbReference>
<dbReference type="AlphaFoldDB" id="A0A261TLN3"/>
<dbReference type="InterPro" id="IPR036390">
    <property type="entry name" value="WH_DNA-bd_sf"/>
</dbReference>
<dbReference type="Proteomes" id="UP000216885">
    <property type="component" value="Unassembled WGS sequence"/>
</dbReference>
<dbReference type="GO" id="GO:0003700">
    <property type="term" value="F:DNA-binding transcription factor activity"/>
    <property type="evidence" value="ECO:0007669"/>
    <property type="project" value="TreeGrafter"/>
</dbReference>
<keyword evidence="7" id="KW-1185">Reference proteome</keyword>
<dbReference type="PANTHER" id="PTHR30136:SF7">
    <property type="entry name" value="HTH-TYPE TRANSCRIPTIONAL REGULATOR KDGR-RELATED"/>
    <property type="match status" value="1"/>
</dbReference>
<accession>A0A261TLN3</accession>
<dbReference type="GO" id="GO:0045892">
    <property type="term" value="P:negative regulation of DNA-templated transcription"/>
    <property type="evidence" value="ECO:0007669"/>
    <property type="project" value="TreeGrafter"/>
</dbReference>
<dbReference type="RefSeq" id="WP_094823277.1">
    <property type="nucleotide sequence ID" value="NZ_NEVO01000016.1"/>
</dbReference>
<dbReference type="EMBL" id="NEVQ01000022">
    <property type="protein sequence ID" value="OZI50564.1"/>
    <property type="molecule type" value="Genomic_DNA"/>
</dbReference>
<evidence type="ECO:0000259" key="5">
    <source>
        <dbReference type="PROSITE" id="PS51078"/>
    </source>
</evidence>
<dbReference type="InterPro" id="IPR029016">
    <property type="entry name" value="GAF-like_dom_sf"/>
</dbReference>
<evidence type="ECO:0000313" key="6">
    <source>
        <dbReference type="EMBL" id="OZI50564.1"/>
    </source>
</evidence>
<comment type="caution">
    <text evidence="6">The sequence shown here is derived from an EMBL/GenBank/DDBJ whole genome shotgun (WGS) entry which is preliminary data.</text>
</comment>
<dbReference type="Pfam" id="PF01614">
    <property type="entry name" value="IclR_C"/>
    <property type="match status" value="1"/>
</dbReference>
<dbReference type="SUPFAM" id="SSF46785">
    <property type="entry name" value="Winged helix' DNA-binding domain"/>
    <property type="match status" value="1"/>
</dbReference>
<dbReference type="OrthoDB" id="6057486at2"/>
<dbReference type="Gene3D" id="1.10.10.10">
    <property type="entry name" value="Winged helix-like DNA-binding domain superfamily/Winged helix DNA-binding domain"/>
    <property type="match status" value="1"/>
</dbReference>
<dbReference type="Gene3D" id="3.30.450.40">
    <property type="match status" value="1"/>
</dbReference>
<organism evidence="6 7">
    <name type="scientific">Bordetella genomosp. 4</name>
    <dbReference type="NCBI Taxonomy" id="463044"/>
    <lineage>
        <taxon>Bacteria</taxon>
        <taxon>Pseudomonadati</taxon>
        <taxon>Pseudomonadota</taxon>
        <taxon>Betaproteobacteria</taxon>
        <taxon>Burkholderiales</taxon>
        <taxon>Alcaligenaceae</taxon>
        <taxon>Bordetella</taxon>
    </lineage>
</organism>
<evidence type="ECO:0008006" key="8">
    <source>
        <dbReference type="Google" id="ProtNLM"/>
    </source>
</evidence>
<dbReference type="Pfam" id="PF09339">
    <property type="entry name" value="HTH_IclR"/>
    <property type="match status" value="1"/>
</dbReference>
<dbReference type="InterPro" id="IPR050707">
    <property type="entry name" value="HTH_MetabolicPath_Reg"/>
</dbReference>
<evidence type="ECO:0000313" key="7">
    <source>
        <dbReference type="Proteomes" id="UP000216885"/>
    </source>
</evidence>
<feature type="domain" description="HTH iclR-type" evidence="4">
    <location>
        <begin position="19"/>
        <end position="81"/>
    </location>
</feature>
<name>A0A261TLN3_9BORD</name>
<evidence type="ECO:0000259" key="4">
    <source>
        <dbReference type="PROSITE" id="PS51077"/>
    </source>
</evidence>
<feature type="domain" description="IclR-ED" evidence="5">
    <location>
        <begin position="82"/>
        <end position="262"/>
    </location>
</feature>
<keyword evidence="2" id="KW-0238">DNA-binding</keyword>
<dbReference type="SMART" id="SM00346">
    <property type="entry name" value="HTH_ICLR"/>
    <property type="match status" value="1"/>
</dbReference>
<evidence type="ECO:0000256" key="2">
    <source>
        <dbReference type="ARBA" id="ARBA00023125"/>
    </source>
</evidence>